<accession>A0A7J3N0B1</accession>
<proteinExistence type="predicted"/>
<feature type="transmembrane region" description="Helical" evidence="1">
    <location>
        <begin position="29"/>
        <end position="49"/>
    </location>
</feature>
<keyword evidence="1" id="KW-0472">Membrane</keyword>
<keyword evidence="1" id="KW-1133">Transmembrane helix</keyword>
<organism evidence="3">
    <name type="scientific">Ignisphaera aggregans</name>
    <dbReference type="NCBI Taxonomy" id="334771"/>
    <lineage>
        <taxon>Archaea</taxon>
        <taxon>Thermoproteota</taxon>
        <taxon>Thermoprotei</taxon>
        <taxon>Desulfurococcales</taxon>
        <taxon>Desulfurococcaceae</taxon>
        <taxon>Ignisphaera</taxon>
    </lineage>
</organism>
<comment type="caution">
    <text evidence="3">The sequence shown here is derived from an EMBL/GenBank/DDBJ whole genome shotgun (WGS) entry which is preliminary data.</text>
</comment>
<dbReference type="EMBL" id="DTDH01000209">
    <property type="protein sequence ID" value="HGT99245.1"/>
    <property type="molecule type" value="Genomic_DNA"/>
</dbReference>
<keyword evidence="1" id="KW-0812">Transmembrane</keyword>
<feature type="transmembrane region" description="Helical" evidence="1">
    <location>
        <begin position="69"/>
        <end position="97"/>
    </location>
</feature>
<evidence type="ECO:0000313" key="2">
    <source>
        <dbReference type="EMBL" id="HFQ79148.1"/>
    </source>
</evidence>
<dbReference type="EMBL" id="DTAU01000106">
    <property type="protein sequence ID" value="HFQ79148.1"/>
    <property type="molecule type" value="Genomic_DNA"/>
</dbReference>
<gene>
    <name evidence="2" type="ORF">ENT99_05540</name>
    <name evidence="3" type="ORF">ENU64_07460</name>
</gene>
<evidence type="ECO:0000313" key="3">
    <source>
        <dbReference type="EMBL" id="HGT99245.1"/>
    </source>
</evidence>
<reference evidence="3" key="1">
    <citation type="journal article" date="2020" name="mSystems">
        <title>Genome- and Community-Level Interaction Insights into Carbon Utilization and Element Cycling Functions of Hydrothermarchaeota in Hydrothermal Sediment.</title>
        <authorList>
            <person name="Zhou Z."/>
            <person name="Liu Y."/>
            <person name="Xu W."/>
            <person name="Pan J."/>
            <person name="Luo Z.H."/>
            <person name="Li M."/>
        </authorList>
    </citation>
    <scope>NUCLEOTIDE SEQUENCE [LARGE SCALE GENOMIC DNA]</scope>
    <source>
        <strain evidence="2">SpSt-629</strain>
        <strain evidence="3">SpSt-688</strain>
    </source>
</reference>
<evidence type="ECO:0000256" key="1">
    <source>
        <dbReference type="SAM" id="Phobius"/>
    </source>
</evidence>
<dbReference type="AlphaFoldDB" id="A0A7J3N0B1"/>
<protein>
    <submittedName>
        <fullName evidence="3">Uncharacterized protein</fullName>
    </submittedName>
</protein>
<sequence>MACFITPLLVGISVYILGKRLRIYNRLRLNILVYLLIGGALVLAAEHAWHGEIVPYPPFLTAMKSAEEISIALHEISTVGSTMTFAVAMLWLGTLYISRTTVVKTSSIAKIGATSRA</sequence>
<name>A0A7J3N0B1_9CREN</name>